<comment type="caution">
    <text evidence="1">The sequence shown here is derived from an EMBL/GenBank/DDBJ whole genome shotgun (WGS) entry which is preliminary data.</text>
</comment>
<gene>
    <name evidence="1" type="ORF">EH198_09315</name>
</gene>
<organism evidence="1 2">
    <name type="scientific">Paenibacillus rhizophilus</name>
    <dbReference type="NCBI Taxonomy" id="1850366"/>
    <lineage>
        <taxon>Bacteria</taxon>
        <taxon>Bacillati</taxon>
        <taxon>Bacillota</taxon>
        <taxon>Bacilli</taxon>
        <taxon>Bacillales</taxon>
        <taxon>Paenibacillaceae</taxon>
        <taxon>Paenibacillus</taxon>
    </lineage>
</organism>
<dbReference type="InterPro" id="IPR013321">
    <property type="entry name" value="Arc_rbn_hlx_hlx"/>
</dbReference>
<reference evidence="1 2" key="1">
    <citation type="submission" date="2018-11" db="EMBL/GenBank/DDBJ databases">
        <title>Genome sequence of strain 7197.</title>
        <authorList>
            <person name="Gao J."/>
            <person name="Sun J."/>
        </authorList>
    </citation>
    <scope>NUCLEOTIDE SEQUENCE [LARGE SCALE GENOMIC DNA]</scope>
    <source>
        <strain evidence="1 2">7197</strain>
    </source>
</reference>
<dbReference type="Proteomes" id="UP000282529">
    <property type="component" value="Unassembled WGS sequence"/>
</dbReference>
<dbReference type="GO" id="GO:0006355">
    <property type="term" value="P:regulation of DNA-templated transcription"/>
    <property type="evidence" value="ECO:0007669"/>
    <property type="project" value="InterPro"/>
</dbReference>
<dbReference type="Gene3D" id="1.10.1220.10">
    <property type="entry name" value="Met repressor-like"/>
    <property type="match status" value="1"/>
</dbReference>
<evidence type="ECO:0000313" key="1">
    <source>
        <dbReference type="EMBL" id="RQW11864.1"/>
    </source>
</evidence>
<name>A0A3N9P9Z3_9BACL</name>
<evidence type="ECO:0000313" key="2">
    <source>
        <dbReference type="Proteomes" id="UP000282529"/>
    </source>
</evidence>
<dbReference type="RefSeq" id="WP_124695274.1">
    <property type="nucleotide sequence ID" value="NZ_JBHUFE010000039.1"/>
</dbReference>
<protein>
    <submittedName>
        <fullName evidence="1">Antitoxin</fullName>
    </submittedName>
</protein>
<dbReference type="OrthoDB" id="2662015at2"/>
<dbReference type="AlphaFoldDB" id="A0A3N9P9Z3"/>
<keyword evidence="2" id="KW-1185">Reference proteome</keyword>
<dbReference type="EMBL" id="RQPI01000004">
    <property type="protein sequence ID" value="RQW11864.1"/>
    <property type="molecule type" value="Genomic_DNA"/>
</dbReference>
<proteinExistence type="predicted"/>
<accession>A0A3N9P9Z3</accession>
<sequence>MANPRGPAASRAKMKYNEKTYERIPLDVKIGTKALYKKAAEDAGMSLNGYIQKAVEEKMERDKQQPPSNE</sequence>